<name>A0A1A9WGI8_9MUSC</name>
<dbReference type="PANTHER" id="PTHR11963:SF25">
    <property type="entry name" value="CYTOSOL AMINOPEPTIDASE"/>
    <property type="match status" value="1"/>
</dbReference>
<dbReference type="GO" id="GO:0005737">
    <property type="term" value="C:cytoplasm"/>
    <property type="evidence" value="ECO:0007669"/>
    <property type="project" value="InterPro"/>
</dbReference>
<sequence length="511" mass="58468">MMNKFQNAVNHVTQLRKYAMAAVKQMLRVQRIELCVEPTVRKLMLGIHADESNRIDTRILTRTAWKCNLQKTGGSILDVMLMSGPIKIGQNEVEKMPYYLAIAIVRLGRECLGYNRYEEQKVLHRSAAKACTDLILIDEVQIDVEVCTQPKSAVEKAALGVWIYRKMRSEKNCIAMPTIRLRSHIIKNEICDKETRLRGLQKAAAQNLPQQQKKILQNIVTPKEFAQHVVEYLWKSAIIGEIKFDSRAESQLMNAFILVDKTSYESQDFLVLSYYGKLAEKNPKVLFGKGIKYDRNDLFPKTFEKLCWMRVDMTGAVMNTATREALAALRLLINITGLVSQSENFIGHNSFRFANAINYNKSNRDANHQDVSLIAGTHLYAKNSWPKFVVNVCTPSEAACDAFRNSETLSHQIIHTSMHTGGKVRRLPLWNYYKKQVNNGMSDDVQNYWINSCVRICNAAAFFKNSITYDQWMRLDATNVVFKDGKSFEYLRSIITERPAHSLCEIITQAV</sequence>
<dbReference type="GO" id="GO:0006508">
    <property type="term" value="P:proteolysis"/>
    <property type="evidence" value="ECO:0007669"/>
    <property type="project" value="UniProtKB-KW"/>
</dbReference>
<feature type="domain" description="Cytosol aminopeptidase" evidence="5">
    <location>
        <begin position="217"/>
        <end position="490"/>
    </location>
</feature>
<dbReference type="GO" id="GO:0070006">
    <property type="term" value="F:metalloaminopeptidase activity"/>
    <property type="evidence" value="ECO:0007669"/>
    <property type="project" value="InterPro"/>
</dbReference>
<keyword evidence="4" id="KW-0378">Hydrolase</keyword>
<evidence type="ECO:0000313" key="6">
    <source>
        <dbReference type="EnsemblMetazoa" id="GBRI018889-PA"/>
    </source>
</evidence>
<dbReference type="AlphaFoldDB" id="A0A1A9WGI8"/>
<dbReference type="InterPro" id="IPR000819">
    <property type="entry name" value="Peptidase_M17_C"/>
</dbReference>
<dbReference type="InterPro" id="IPR011356">
    <property type="entry name" value="Leucine_aapep/pepB"/>
</dbReference>
<accession>A0A1A9WGI8</accession>
<reference evidence="7" key="1">
    <citation type="submission" date="2014-03" db="EMBL/GenBank/DDBJ databases">
        <authorList>
            <person name="Aksoy S."/>
            <person name="Warren W."/>
            <person name="Wilson R.K."/>
        </authorList>
    </citation>
    <scope>NUCLEOTIDE SEQUENCE [LARGE SCALE GENOMIC DNA]</scope>
    <source>
        <strain evidence="7">IAEA</strain>
    </source>
</reference>
<dbReference type="PANTHER" id="PTHR11963">
    <property type="entry name" value="LEUCINE AMINOPEPTIDASE-RELATED"/>
    <property type="match status" value="1"/>
</dbReference>
<proteinExistence type="inferred from homology"/>
<evidence type="ECO:0000313" key="7">
    <source>
        <dbReference type="Proteomes" id="UP000091820"/>
    </source>
</evidence>
<dbReference type="SUPFAM" id="SSF52949">
    <property type="entry name" value="Macro domain-like"/>
    <property type="match status" value="1"/>
</dbReference>
<keyword evidence="2" id="KW-0031">Aminopeptidase</keyword>
<evidence type="ECO:0000256" key="3">
    <source>
        <dbReference type="ARBA" id="ARBA00022670"/>
    </source>
</evidence>
<evidence type="ECO:0000256" key="1">
    <source>
        <dbReference type="ARBA" id="ARBA00009528"/>
    </source>
</evidence>
<dbReference type="VEuPathDB" id="VectorBase:GBRI018889"/>
<comment type="similarity">
    <text evidence="1">Belongs to the peptidase M17 family.</text>
</comment>
<keyword evidence="7" id="KW-1185">Reference proteome</keyword>
<dbReference type="Proteomes" id="UP000091820">
    <property type="component" value="Unassembled WGS sequence"/>
</dbReference>
<dbReference type="STRING" id="37001.A0A1A9WGI8"/>
<dbReference type="InterPro" id="IPR043472">
    <property type="entry name" value="Macro_dom-like"/>
</dbReference>
<keyword evidence="3" id="KW-0645">Protease</keyword>
<dbReference type="SUPFAM" id="SSF53187">
    <property type="entry name" value="Zn-dependent exopeptidases"/>
    <property type="match status" value="1"/>
</dbReference>
<protein>
    <recommendedName>
        <fullName evidence="5">Cytosol aminopeptidase domain-containing protein</fullName>
    </recommendedName>
</protein>
<organism evidence="6 7">
    <name type="scientific">Glossina brevipalpis</name>
    <dbReference type="NCBI Taxonomy" id="37001"/>
    <lineage>
        <taxon>Eukaryota</taxon>
        <taxon>Metazoa</taxon>
        <taxon>Ecdysozoa</taxon>
        <taxon>Arthropoda</taxon>
        <taxon>Hexapoda</taxon>
        <taxon>Insecta</taxon>
        <taxon>Pterygota</taxon>
        <taxon>Neoptera</taxon>
        <taxon>Endopterygota</taxon>
        <taxon>Diptera</taxon>
        <taxon>Brachycera</taxon>
        <taxon>Muscomorpha</taxon>
        <taxon>Hippoboscoidea</taxon>
        <taxon>Glossinidae</taxon>
        <taxon>Glossina</taxon>
    </lineage>
</organism>
<dbReference type="Gene3D" id="3.40.630.10">
    <property type="entry name" value="Zn peptidases"/>
    <property type="match status" value="1"/>
</dbReference>
<evidence type="ECO:0000256" key="2">
    <source>
        <dbReference type="ARBA" id="ARBA00022438"/>
    </source>
</evidence>
<dbReference type="GO" id="GO:0030145">
    <property type="term" value="F:manganese ion binding"/>
    <property type="evidence" value="ECO:0007669"/>
    <property type="project" value="InterPro"/>
</dbReference>
<evidence type="ECO:0000259" key="5">
    <source>
        <dbReference type="Pfam" id="PF00883"/>
    </source>
</evidence>
<evidence type="ECO:0000256" key="4">
    <source>
        <dbReference type="ARBA" id="ARBA00022801"/>
    </source>
</evidence>
<dbReference type="EnsemblMetazoa" id="GBRI018889-RA">
    <property type="protein sequence ID" value="GBRI018889-PA"/>
    <property type="gene ID" value="GBRI018889"/>
</dbReference>
<reference evidence="6" key="2">
    <citation type="submission" date="2020-05" db="UniProtKB">
        <authorList>
            <consortium name="EnsemblMetazoa"/>
        </authorList>
    </citation>
    <scope>IDENTIFICATION</scope>
    <source>
        <strain evidence="6">IAEA</strain>
    </source>
</reference>
<dbReference type="Pfam" id="PF00883">
    <property type="entry name" value="Peptidase_M17"/>
    <property type="match status" value="1"/>
</dbReference>
<dbReference type="Gene3D" id="3.40.220.10">
    <property type="entry name" value="Leucine Aminopeptidase, subunit E, domain 1"/>
    <property type="match status" value="1"/>
</dbReference>